<evidence type="ECO:0000313" key="12">
    <source>
        <dbReference type="Proteomes" id="UP001165541"/>
    </source>
</evidence>
<dbReference type="PANTHER" id="PTHR45825:SF11">
    <property type="entry name" value="ALPHA AMYLASE DOMAIN-CONTAINING PROTEIN"/>
    <property type="match status" value="1"/>
</dbReference>
<dbReference type="Pfam" id="PF00534">
    <property type="entry name" value="Glycos_transf_1"/>
    <property type="match status" value="1"/>
</dbReference>
<evidence type="ECO:0000256" key="1">
    <source>
        <dbReference type="ARBA" id="ARBA00001478"/>
    </source>
</evidence>
<dbReference type="Gene3D" id="3.40.50.2000">
    <property type="entry name" value="Glycogen Phosphorylase B"/>
    <property type="match status" value="2"/>
</dbReference>
<dbReference type="GO" id="GO:0009011">
    <property type="term" value="F:alpha-1,4-glucan glucosyltransferase (ADP-glucose donor) activity"/>
    <property type="evidence" value="ECO:0007669"/>
    <property type="project" value="UniProtKB-EC"/>
</dbReference>
<accession>A0ABT0YR76</accession>
<evidence type="ECO:0000256" key="7">
    <source>
        <dbReference type="ARBA" id="ARBA00023056"/>
    </source>
</evidence>
<dbReference type="Proteomes" id="UP001165541">
    <property type="component" value="Unassembled WGS sequence"/>
</dbReference>
<evidence type="ECO:0000256" key="8">
    <source>
        <dbReference type="HAMAP-Rule" id="MF_00484"/>
    </source>
</evidence>
<dbReference type="SUPFAM" id="SSF53756">
    <property type="entry name" value="UDP-Glycosyltransferase/glycogen phosphorylase"/>
    <property type="match status" value="1"/>
</dbReference>
<evidence type="ECO:0000256" key="3">
    <source>
        <dbReference type="ARBA" id="ARBA00004964"/>
    </source>
</evidence>
<dbReference type="InterPro" id="IPR001296">
    <property type="entry name" value="Glyco_trans_1"/>
</dbReference>
<dbReference type="InterPro" id="IPR011835">
    <property type="entry name" value="GS/SS"/>
</dbReference>
<feature type="binding site" evidence="8">
    <location>
        <position position="24"/>
    </location>
    <ligand>
        <name>ADP-alpha-D-glucose</name>
        <dbReference type="ChEBI" id="CHEBI:57498"/>
    </ligand>
</feature>
<comment type="function">
    <text evidence="2 8">Synthesizes alpha-1,4-glucan chains using ADP-glucose.</text>
</comment>
<gene>
    <name evidence="8 11" type="primary">glgA</name>
    <name evidence="11" type="ORF">M8A51_17060</name>
</gene>
<protein>
    <recommendedName>
        <fullName evidence="8">Glycogen synthase</fullName>
        <ecNumber evidence="8">2.4.1.21</ecNumber>
    </recommendedName>
    <alternativeName>
        <fullName evidence="8">Starch [bacterial glycogen] synthase</fullName>
    </alternativeName>
</protein>
<proteinExistence type="inferred from homology"/>
<comment type="similarity">
    <text evidence="4 8">Belongs to the glycosyltransferase 1 family. Bacterial/plant glycogen synthase subfamily.</text>
</comment>
<evidence type="ECO:0000256" key="5">
    <source>
        <dbReference type="ARBA" id="ARBA00022676"/>
    </source>
</evidence>
<keyword evidence="5 8" id="KW-0328">Glycosyltransferase</keyword>
<comment type="catalytic activity">
    <reaction evidence="1 8">
        <text>[(1-&gt;4)-alpha-D-glucosyl](n) + ADP-alpha-D-glucose = [(1-&gt;4)-alpha-D-glucosyl](n+1) + ADP + H(+)</text>
        <dbReference type="Rhea" id="RHEA:18189"/>
        <dbReference type="Rhea" id="RHEA-COMP:9584"/>
        <dbReference type="Rhea" id="RHEA-COMP:9587"/>
        <dbReference type="ChEBI" id="CHEBI:15378"/>
        <dbReference type="ChEBI" id="CHEBI:15444"/>
        <dbReference type="ChEBI" id="CHEBI:57498"/>
        <dbReference type="ChEBI" id="CHEBI:456216"/>
        <dbReference type="EC" id="2.4.1.21"/>
    </reaction>
</comment>
<feature type="domain" description="Glycosyl transferase family 1" evidence="9">
    <location>
        <begin position="301"/>
        <end position="454"/>
    </location>
</feature>
<dbReference type="InterPro" id="IPR013534">
    <property type="entry name" value="Starch_synth_cat_dom"/>
</dbReference>
<name>A0ABT0YR76_9BURK</name>
<organism evidence="11 12">
    <name type="scientific">Caldimonas mangrovi</name>
    <dbReference type="NCBI Taxonomy" id="2944811"/>
    <lineage>
        <taxon>Bacteria</taxon>
        <taxon>Pseudomonadati</taxon>
        <taxon>Pseudomonadota</taxon>
        <taxon>Betaproteobacteria</taxon>
        <taxon>Burkholderiales</taxon>
        <taxon>Sphaerotilaceae</taxon>
        <taxon>Caldimonas</taxon>
    </lineage>
</organism>
<evidence type="ECO:0000256" key="6">
    <source>
        <dbReference type="ARBA" id="ARBA00022679"/>
    </source>
</evidence>
<feature type="domain" description="Starch synthase catalytic" evidence="10">
    <location>
        <begin position="11"/>
        <end position="245"/>
    </location>
</feature>
<dbReference type="PANTHER" id="PTHR45825">
    <property type="entry name" value="GRANULE-BOUND STARCH SYNTHASE 1, CHLOROPLASTIC/AMYLOPLASTIC"/>
    <property type="match status" value="1"/>
</dbReference>
<evidence type="ECO:0000259" key="10">
    <source>
        <dbReference type="Pfam" id="PF08323"/>
    </source>
</evidence>
<evidence type="ECO:0000256" key="2">
    <source>
        <dbReference type="ARBA" id="ARBA00002764"/>
    </source>
</evidence>
<dbReference type="CDD" id="cd03791">
    <property type="entry name" value="GT5_Glycogen_synthase_DULL1-like"/>
    <property type="match status" value="1"/>
</dbReference>
<dbReference type="EC" id="2.4.1.21" evidence="8"/>
<dbReference type="EMBL" id="JAMKFE010000010">
    <property type="protein sequence ID" value="MCM5681240.1"/>
    <property type="molecule type" value="Genomic_DNA"/>
</dbReference>
<comment type="pathway">
    <text evidence="3 8">Glycan biosynthesis; glycogen biosynthesis.</text>
</comment>
<keyword evidence="7 8" id="KW-0320">Glycogen biosynthesis</keyword>
<evidence type="ECO:0000256" key="4">
    <source>
        <dbReference type="ARBA" id="ARBA00010281"/>
    </source>
</evidence>
<reference evidence="11" key="1">
    <citation type="submission" date="2022-05" db="EMBL/GenBank/DDBJ databases">
        <title>Schlegelella sp. nov., isolated from mangrove soil.</title>
        <authorList>
            <person name="Liu Y."/>
            <person name="Ge X."/>
            <person name="Liu W."/>
        </authorList>
    </citation>
    <scope>NUCLEOTIDE SEQUENCE</scope>
    <source>
        <strain evidence="11">S2-27</strain>
    </source>
</reference>
<sequence length="484" mass="52957">MIDADALPPLKILFATPECAPWVKTGGLGDVSAALPRALAALGHDVKLLMPLYAPLKKLTARATRSVHIEAKGPWPASRLVCWRPKGLPFELLLLDCAELFQQGGGPYDDSGGDHARRFGWLSRVAALLASDATPWPQWRPDVLHGNDWPAGLAPAYLRTLPAPHARTVFTIHNLAFQGLFPLDRAPQLELPPAWLTPDGIEYWGRLSFLKAGIHEADAITTVSPTYAREILHEAHGCGFDGILRSRAERLHGILNGIDTSVWNPATDELLPMRYSAEQLDGKSLNKQALQERLRLHTDPHAPLFGMVSRLTHQKGVDLVLDVLPWLVEQGAQVAVLGQGDADLERALQDAAARHPGRVSVQLGFDETLAHLIEGGADAYLMPSRFEPCGLNQMYSQAYGTLPVARATGGLADTIVDLSAGPEAATGFLFEASTADALQVTLRRVLDAWSAPEVWHAMQRRGMQQQLDWSGSARRYEALYRSLR</sequence>
<dbReference type="Pfam" id="PF08323">
    <property type="entry name" value="Glyco_transf_5"/>
    <property type="match status" value="1"/>
</dbReference>
<comment type="caution">
    <text evidence="11">The sequence shown here is derived from an EMBL/GenBank/DDBJ whole genome shotgun (WGS) entry which is preliminary data.</text>
</comment>
<dbReference type="NCBIfam" id="TIGR02095">
    <property type="entry name" value="glgA"/>
    <property type="match status" value="1"/>
</dbReference>
<keyword evidence="6 8" id="KW-0808">Transferase</keyword>
<dbReference type="HAMAP" id="MF_00484">
    <property type="entry name" value="Glycogen_synth"/>
    <property type="match status" value="1"/>
</dbReference>
<keyword evidence="12" id="KW-1185">Reference proteome</keyword>
<dbReference type="NCBIfam" id="NF001899">
    <property type="entry name" value="PRK00654.1-2"/>
    <property type="match status" value="1"/>
</dbReference>
<dbReference type="RefSeq" id="WP_251779718.1">
    <property type="nucleotide sequence ID" value="NZ_JAMKFE010000010.1"/>
</dbReference>
<evidence type="ECO:0000259" key="9">
    <source>
        <dbReference type="Pfam" id="PF00534"/>
    </source>
</evidence>
<evidence type="ECO:0000313" key="11">
    <source>
        <dbReference type="EMBL" id="MCM5681240.1"/>
    </source>
</evidence>